<gene>
    <name evidence="10" type="ORF">ACFFMS_06645</name>
</gene>
<dbReference type="Gene3D" id="3.30.300.210">
    <property type="entry name" value="Nutrient germinant receptor protein C, domain 3"/>
    <property type="match status" value="1"/>
</dbReference>
<dbReference type="Pfam" id="PF25198">
    <property type="entry name" value="Spore_GerAC_N"/>
    <property type="match status" value="1"/>
</dbReference>
<protein>
    <submittedName>
        <fullName evidence="10">Ger(X)C family spore germination protein</fullName>
    </submittedName>
</protein>
<dbReference type="InterPro" id="IPR057336">
    <property type="entry name" value="GerAC_N"/>
</dbReference>
<evidence type="ECO:0000256" key="3">
    <source>
        <dbReference type="ARBA" id="ARBA00022544"/>
    </source>
</evidence>
<keyword evidence="4" id="KW-0732">Signal</keyword>
<dbReference type="EMBL" id="JBHMAF010000021">
    <property type="protein sequence ID" value="MFB9758201.1"/>
    <property type="molecule type" value="Genomic_DNA"/>
</dbReference>
<proteinExistence type="inferred from homology"/>
<evidence type="ECO:0000256" key="5">
    <source>
        <dbReference type="ARBA" id="ARBA00023136"/>
    </source>
</evidence>
<evidence type="ECO:0000256" key="4">
    <source>
        <dbReference type="ARBA" id="ARBA00022729"/>
    </source>
</evidence>
<evidence type="ECO:0000256" key="1">
    <source>
        <dbReference type="ARBA" id="ARBA00004635"/>
    </source>
</evidence>
<feature type="domain" description="Spore germination GerAC-like C-terminal" evidence="8">
    <location>
        <begin position="215"/>
        <end position="382"/>
    </location>
</feature>
<evidence type="ECO:0000259" key="9">
    <source>
        <dbReference type="Pfam" id="PF25198"/>
    </source>
</evidence>
<evidence type="ECO:0000256" key="6">
    <source>
        <dbReference type="ARBA" id="ARBA00023139"/>
    </source>
</evidence>
<dbReference type="NCBIfam" id="TIGR02887">
    <property type="entry name" value="spore_ger_x_C"/>
    <property type="match status" value="1"/>
</dbReference>
<comment type="similarity">
    <text evidence="2">Belongs to the GerABKC lipoprotein family.</text>
</comment>
<keyword evidence="5" id="KW-0472">Membrane</keyword>
<reference evidence="10 11" key="1">
    <citation type="submission" date="2024-09" db="EMBL/GenBank/DDBJ databases">
        <authorList>
            <person name="Sun Q."/>
            <person name="Mori K."/>
        </authorList>
    </citation>
    <scope>NUCLEOTIDE SEQUENCE [LARGE SCALE GENOMIC DNA]</scope>
    <source>
        <strain evidence="10 11">JCM 11201</strain>
    </source>
</reference>
<keyword evidence="3" id="KW-0309">Germination</keyword>
<dbReference type="InterPro" id="IPR038501">
    <property type="entry name" value="Spore_GerAC_C_sf"/>
</dbReference>
<dbReference type="PANTHER" id="PTHR35789:SF1">
    <property type="entry name" value="SPORE GERMINATION PROTEIN B3"/>
    <property type="match status" value="1"/>
</dbReference>
<dbReference type="InterPro" id="IPR008844">
    <property type="entry name" value="Spore_GerAC-like"/>
</dbReference>
<dbReference type="PANTHER" id="PTHR35789">
    <property type="entry name" value="SPORE GERMINATION PROTEIN B3"/>
    <property type="match status" value="1"/>
</dbReference>
<comment type="subcellular location">
    <subcellularLocation>
        <location evidence="1">Membrane</location>
        <topology evidence="1">Lipid-anchor</topology>
    </subcellularLocation>
</comment>
<dbReference type="Pfam" id="PF05504">
    <property type="entry name" value="Spore_GerAC"/>
    <property type="match status" value="1"/>
</dbReference>
<dbReference type="Proteomes" id="UP001589609">
    <property type="component" value="Unassembled WGS sequence"/>
</dbReference>
<evidence type="ECO:0000313" key="10">
    <source>
        <dbReference type="EMBL" id="MFB9758201.1"/>
    </source>
</evidence>
<evidence type="ECO:0000256" key="7">
    <source>
        <dbReference type="ARBA" id="ARBA00023288"/>
    </source>
</evidence>
<dbReference type="Gene3D" id="6.20.190.10">
    <property type="entry name" value="Nutrient germinant receptor protein C, domain 1"/>
    <property type="match status" value="1"/>
</dbReference>
<sequence>MKKILTLLIVIIPVLTGCWSRHEVNDVAIVLGVALDKAKNGNLLLSLQIAVPKASGGANGSAQGSDHTKSTMMVSAKGPSILEAYRIIQEKISREIFFAHDRVIIVGEELARDGVSPILDFFSRHRHAHLRNYLLFTKGKAIDILRSDPQLESTLAEEMREKEKIEIGVKVPVREFWDRMLTDGEEPIAAQVSNQPLEIGIQKSGTSKKVPSIYGAAIFQGDRLVGWLNDKETRGVLWIRNELKSGVLAVPVPKEEGGGRIGARIWKVSTKIKPIFRNDKLVIKIEAYGDVEIFENASRLDLSNPTVLNTLQSVFAKDVKARIQLTLNKTQQVLQSDIFGFGKAVYGKYPKSWNLYYKQRWNTIFPNIEVEIDPHITVQGTGFTTKPMLLPETKH</sequence>
<dbReference type="RefSeq" id="WP_379948467.1">
    <property type="nucleotide sequence ID" value="NZ_JBHMAF010000021.1"/>
</dbReference>
<dbReference type="PROSITE" id="PS51257">
    <property type="entry name" value="PROKAR_LIPOPROTEIN"/>
    <property type="match status" value="1"/>
</dbReference>
<evidence type="ECO:0000259" key="8">
    <source>
        <dbReference type="Pfam" id="PF05504"/>
    </source>
</evidence>
<accession>A0ABV5WCS6</accession>
<keyword evidence="7" id="KW-0449">Lipoprotein</keyword>
<keyword evidence="6" id="KW-0564">Palmitate</keyword>
<dbReference type="InterPro" id="IPR046953">
    <property type="entry name" value="Spore_GerAC-like_C"/>
</dbReference>
<evidence type="ECO:0000256" key="2">
    <source>
        <dbReference type="ARBA" id="ARBA00007886"/>
    </source>
</evidence>
<keyword evidence="11" id="KW-1185">Reference proteome</keyword>
<organism evidence="10 11">
    <name type="scientific">Ectobacillus funiculus</name>
    <dbReference type="NCBI Taxonomy" id="137993"/>
    <lineage>
        <taxon>Bacteria</taxon>
        <taxon>Bacillati</taxon>
        <taxon>Bacillota</taxon>
        <taxon>Bacilli</taxon>
        <taxon>Bacillales</taxon>
        <taxon>Bacillaceae</taxon>
        <taxon>Ectobacillus</taxon>
    </lineage>
</organism>
<name>A0ABV5WCS6_9BACI</name>
<feature type="domain" description="Spore germination protein N-terminal" evidence="9">
    <location>
        <begin position="21"/>
        <end position="192"/>
    </location>
</feature>
<comment type="caution">
    <text evidence="10">The sequence shown here is derived from an EMBL/GenBank/DDBJ whole genome shotgun (WGS) entry which is preliminary data.</text>
</comment>
<evidence type="ECO:0000313" key="11">
    <source>
        <dbReference type="Proteomes" id="UP001589609"/>
    </source>
</evidence>